<comment type="subcellular location">
    <subcellularLocation>
        <location evidence="1">Membrane</location>
        <topology evidence="1">Single-pass membrane protein</topology>
    </subcellularLocation>
</comment>
<dbReference type="PROSITE" id="PS51318">
    <property type="entry name" value="TAT"/>
    <property type="match status" value="1"/>
</dbReference>
<dbReference type="Gene3D" id="2.130.10.10">
    <property type="entry name" value="YVTN repeat-like/Quinoprotein amine dehydrogenase"/>
    <property type="match status" value="2"/>
</dbReference>
<evidence type="ECO:0000313" key="8">
    <source>
        <dbReference type="Proteomes" id="UP000542813"/>
    </source>
</evidence>
<comment type="caution">
    <text evidence="7">The sequence shown here is derived from an EMBL/GenBank/DDBJ whole genome shotgun (WGS) entry which is preliminary data.</text>
</comment>
<keyword evidence="4" id="KW-1133">Transmembrane helix</keyword>
<evidence type="ECO:0000256" key="2">
    <source>
        <dbReference type="ARBA" id="ARBA00022692"/>
    </source>
</evidence>
<dbReference type="InterPro" id="IPR006311">
    <property type="entry name" value="TAT_signal"/>
</dbReference>
<dbReference type="InterPro" id="IPR015943">
    <property type="entry name" value="WD40/YVTN_repeat-like_dom_sf"/>
</dbReference>
<dbReference type="EMBL" id="JACHMM010000001">
    <property type="protein sequence ID" value="MBB5791170.1"/>
    <property type="molecule type" value="Genomic_DNA"/>
</dbReference>
<name>A0A7W9LPA4_9ACTN</name>
<keyword evidence="3" id="KW-0732">Signal</keyword>
<dbReference type="PANTHER" id="PTHR21419:SF23">
    <property type="entry name" value="PROTEIN DEFECTIVE IN EXINE FORMATION 1"/>
    <property type="match status" value="1"/>
</dbReference>
<evidence type="ECO:0000256" key="4">
    <source>
        <dbReference type="ARBA" id="ARBA00022989"/>
    </source>
</evidence>
<keyword evidence="2" id="KW-0812">Transmembrane</keyword>
<keyword evidence="8" id="KW-1185">Reference proteome</keyword>
<dbReference type="RefSeq" id="WP_184827724.1">
    <property type="nucleotide sequence ID" value="NZ_JACHMM010000001.1"/>
</dbReference>
<gene>
    <name evidence="7" type="ORF">HD601_005745</name>
</gene>
<evidence type="ECO:0000256" key="5">
    <source>
        <dbReference type="ARBA" id="ARBA00023136"/>
    </source>
</evidence>
<dbReference type="PANTHER" id="PTHR21419">
    <property type="match status" value="1"/>
</dbReference>
<dbReference type="SUPFAM" id="SSF69318">
    <property type="entry name" value="Integrin alpha N-terminal domain"/>
    <property type="match status" value="3"/>
</dbReference>
<accession>A0A7W9LPA4</accession>
<evidence type="ECO:0000256" key="3">
    <source>
        <dbReference type="ARBA" id="ARBA00022729"/>
    </source>
</evidence>
<reference evidence="7 8" key="1">
    <citation type="submission" date="2020-08" db="EMBL/GenBank/DDBJ databases">
        <title>Sequencing the genomes of 1000 actinobacteria strains.</title>
        <authorList>
            <person name="Klenk H.-P."/>
        </authorList>
    </citation>
    <scope>NUCLEOTIDE SEQUENCE [LARGE SCALE GENOMIC DNA]</scope>
    <source>
        <strain evidence="7 8">DSM 102122</strain>
    </source>
</reference>
<dbReference type="AlphaFoldDB" id="A0A7W9LPA4"/>
<proteinExistence type="predicted"/>
<dbReference type="InterPro" id="IPR013517">
    <property type="entry name" value="FG-GAP"/>
</dbReference>
<dbReference type="InterPro" id="IPR045232">
    <property type="entry name" value="FAM234"/>
</dbReference>
<sequence length="940" mass="97678">MPPVRRRTFLAGTAGAAALAGVTGVPGVPALSRLTGTAAAVTGPGGTPGQWALPRADARNTGHQPLPGGLRRQPKVVASAYLGGSTPWVMAADLDGDGSTSLLFLTAGSVVATGPRLEPRWSAPGLSPADIAGVYDLAGDGGRQVVVIGTTTVAALDAATGEVLWSHDFGAVVAFDWMSIGPLADGVAGQQIVVWPYLSPVGISIAFDRGVADGYELWRTSPDYVQPAYAPELVIGDADGDGRNELVIAGYAQILAYDGRTGVLRDTGSGWRGRADWVTGPNVDGRNYGQVQLIELDGDGRLELVEVCDGVTLHAAVVDSDAEGLKLLWDEFVEYPESGKSLRTTVNGVGDLDGDGRVEIAVSLFNHTGDGRWHVLVIDALQGFGGPVKADLVDRYLWGVQDLDGDGRSELLVAVTTDQTPPAVATLEVYALDGAGAWSPVWSLADAQYVMDPHTPVPATLSPHSRTGRSEILRPGPLASFVVRTGGSLRGYTFAGGAVTQTWTRADDGGVLHRAGDLDGSGTATVLYQLPSGELQAEDAAGTVLGSTRLGALVCDPIVADLDGRGRSSVVVSAFDEVRVLDLRGSTFKERWRVPGRGEYVYLGGLQSATAADLNGDGRAEVVFVDAVGPRSRLRVFDGAGNEVWSHVFDDLPAPTFVGPNGVYLWTFGDFTGDGRLDVYVGANKAGYNTEISRILDGRDGTLLASRDNDGPGHAGGQFGPWVGPPAAADTDGDGVDNAFFLAADLLYDISGTDFADPGIVQGHVGLYHTPILVDVDGDGALEVVLAAGFDYLDVVTFASSPSGSTLWRVATVPGAHLGHQPGIADVDGDGVVELGVLLNDGTFECRNAATGALLWTHDLGAAGSAVTTVDADRDGRPEFVVGTVDGRVVCLTSDGGQAVVRWTVELGHKLGDVVAADVDGDGRSELLVTADDGYLYVIA</sequence>
<feature type="domain" description="Pyrrolo-quinoline quinone repeat" evidence="6">
    <location>
        <begin position="121"/>
        <end position="266"/>
    </location>
</feature>
<organism evidence="7 8">
    <name type="scientific">Jiangella mangrovi</name>
    <dbReference type="NCBI Taxonomy" id="1524084"/>
    <lineage>
        <taxon>Bacteria</taxon>
        <taxon>Bacillati</taxon>
        <taxon>Actinomycetota</taxon>
        <taxon>Actinomycetes</taxon>
        <taxon>Jiangellales</taxon>
        <taxon>Jiangellaceae</taxon>
        <taxon>Jiangella</taxon>
    </lineage>
</organism>
<evidence type="ECO:0000313" key="7">
    <source>
        <dbReference type="EMBL" id="MBB5791170.1"/>
    </source>
</evidence>
<evidence type="ECO:0000259" key="6">
    <source>
        <dbReference type="Pfam" id="PF13360"/>
    </source>
</evidence>
<dbReference type="InterPro" id="IPR028994">
    <property type="entry name" value="Integrin_alpha_N"/>
</dbReference>
<evidence type="ECO:0000256" key="1">
    <source>
        <dbReference type="ARBA" id="ARBA00004167"/>
    </source>
</evidence>
<dbReference type="GO" id="GO:0016020">
    <property type="term" value="C:membrane"/>
    <property type="evidence" value="ECO:0007669"/>
    <property type="project" value="UniProtKB-SubCell"/>
</dbReference>
<protein>
    <submittedName>
        <fullName evidence="7">Outer membrane protein assembly factor BamB</fullName>
    </submittedName>
</protein>
<dbReference type="Gene3D" id="2.130.10.130">
    <property type="entry name" value="Integrin alpha, N-terminal"/>
    <property type="match status" value="1"/>
</dbReference>
<dbReference type="InterPro" id="IPR002372">
    <property type="entry name" value="PQQ_rpt_dom"/>
</dbReference>
<dbReference type="Proteomes" id="UP000542813">
    <property type="component" value="Unassembled WGS sequence"/>
</dbReference>
<keyword evidence="5" id="KW-0472">Membrane</keyword>
<dbReference type="Pfam" id="PF13360">
    <property type="entry name" value="PQQ_2"/>
    <property type="match status" value="1"/>
</dbReference>
<dbReference type="Pfam" id="PF13517">
    <property type="entry name" value="FG-GAP_3"/>
    <property type="match status" value="2"/>
</dbReference>